<feature type="compositionally biased region" description="Polar residues" evidence="11">
    <location>
        <begin position="606"/>
        <end position="616"/>
    </location>
</feature>
<evidence type="ECO:0000256" key="8">
    <source>
        <dbReference type="PIRSR" id="PIRSR630616-2"/>
    </source>
</evidence>
<feature type="region of interest" description="Disordered" evidence="11">
    <location>
        <begin position="891"/>
        <end position="1077"/>
    </location>
</feature>
<evidence type="ECO:0000256" key="1">
    <source>
        <dbReference type="ARBA" id="ARBA00011245"/>
    </source>
</evidence>
<dbReference type="Proteomes" id="UP000041254">
    <property type="component" value="Unassembled WGS sequence"/>
</dbReference>
<dbReference type="GO" id="GO:0004674">
    <property type="term" value="F:protein serine/threonine kinase activity"/>
    <property type="evidence" value="ECO:0007669"/>
    <property type="project" value="UniProtKB-KW"/>
</dbReference>
<feature type="compositionally biased region" description="Basic and acidic residues" evidence="11">
    <location>
        <begin position="429"/>
        <end position="443"/>
    </location>
</feature>
<keyword evidence="3" id="KW-0808">Transferase</keyword>
<feature type="binding site" evidence="8">
    <location>
        <position position="150"/>
    </location>
    <ligand>
        <name>ATP</name>
        <dbReference type="ChEBI" id="CHEBI:30616"/>
    </ligand>
</feature>
<dbReference type="SUPFAM" id="SSF56112">
    <property type="entry name" value="Protein kinase-like (PK-like)"/>
    <property type="match status" value="1"/>
</dbReference>
<feature type="region of interest" description="Disordered" evidence="11">
    <location>
        <begin position="579"/>
        <end position="620"/>
    </location>
</feature>
<feature type="compositionally biased region" description="Low complexity" evidence="11">
    <location>
        <begin position="516"/>
        <end position="526"/>
    </location>
</feature>
<feature type="compositionally biased region" description="Low complexity" evidence="11">
    <location>
        <begin position="315"/>
        <end position="327"/>
    </location>
</feature>
<evidence type="ECO:0000259" key="12">
    <source>
        <dbReference type="PROSITE" id="PS50011"/>
    </source>
</evidence>
<dbReference type="FunFam" id="3.30.200.20:FF:000042">
    <property type="entry name" value="Aurora kinase A"/>
    <property type="match status" value="1"/>
</dbReference>
<comment type="subunit">
    <text evidence="1">Monomer.</text>
</comment>
<accession>A0A0G4ECR1</accession>
<gene>
    <name evidence="13" type="ORF">Vbra_11236</name>
</gene>
<keyword evidence="4 8" id="KW-0547">Nucleotide-binding</keyword>
<evidence type="ECO:0000256" key="2">
    <source>
        <dbReference type="ARBA" id="ARBA00022527"/>
    </source>
</evidence>
<dbReference type="PANTHER" id="PTHR24350">
    <property type="entry name" value="SERINE/THREONINE-PROTEIN KINASE IAL-RELATED"/>
    <property type="match status" value="1"/>
</dbReference>
<feature type="region of interest" description="Disordered" evidence="11">
    <location>
        <begin position="273"/>
        <end position="401"/>
    </location>
</feature>
<keyword evidence="14" id="KW-1185">Reference proteome</keyword>
<dbReference type="AlphaFoldDB" id="A0A0G4ECR1"/>
<evidence type="ECO:0000256" key="3">
    <source>
        <dbReference type="ARBA" id="ARBA00022679"/>
    </source>
</evidence>
<feature type="compositionally biased region" description="Pro residues" evidence="11">
    <location>
        <begin position="301"/>
        <end position="314"/>
    </location>
</feature>
<dbReference type="OrthoDB" id="5979581at2759"/>
<keyword evidence="6 8" id="KW-0067">ATP-binding</keyword>
<evidence type="ECO:0000256" key="5">
    <source>
        <dbReference type="ARBA" id="ARBA00022777"/>
    </source>
</evidence>
<feature type="domain" description="Protein kinase" evidence="12">
    <location>
        <begin position="6"/>
        <end position="264"/>
    </location>
</feature>
<keyword evidence="5" id="KW-0418">Kinase</keyword>
<dbReference type="Pfam" id="PF00069">
    <property type="entry name" value="Pkinase"/>
    <property type="match status" value="1"/>
</dbReference>
<feature type="compositionally biased region" description="Polar residues" evidence="11">
    <location>
        <begin position="1024"/>
        <end position="1040"/>
    </location>
</feature>
<evidence type="ECO:0000256" key="7">
    <source>
        <dbReference type="PIRSR" id="PIRSR630616-1"/>
    </source>
</evidence>
<dbReference type="InParanoid" id="A0A0G4ECR1"/>
<feature type="active site" description="Proton acceptor" evidence="7">
    <location>
        <position position="132"/>
    </location>
</feature>
<feature type="compositionally biased region" description="Polar residues" evidence="11">
    <location>
        <begin position="1068"/>
        <end position="1077"/>
    </location>
</feature>
<dbReference type="InterPro" id="IPR030616">
    <property type="entry name" value="Aur-like"/>
</dbReference>
<feature type="binding site" evidence="8">
    <location>
        <begin position="136"/>
        <end position="137"/>
    </location>
    <ligand>
        <name>ATP</name>
        <dbReference type="ChEBI" id="CHEBI:30616"/>
    </ligand>
</feature>
<evidence type="ECO:0000313" key="13">
    <source>
        <dbReference type="EMBL" id="CEL93526.1"/>
    </source>
</evidence>
<evidence type="ECO:0000256" key="11">
    <source>
        <dbReference type="SAM" id="MobiDB-lite"/>
    </source>
</evidence>
<evidence type="ECO:0000256" key="9">
    <source>
        <dbReference type="PIRSR" id="PIRSR630616-3"/>
    </source>
</evidence>
<keyword evidence="2" id="KW-0723">Serine/threonine-protein kinase</keyword>
<dbReference type="SMART" id="SM00220">
    <property type="entry name" value="S_TKc"/>
    <property type="match status" value="1"/>
</dbReference>
<feature type="binding site" evidence="8 10">
    <location>
        <position position="36"/>
    </location>
    <ligand>
        <name>ATP</name>
        <dbReference type="ChEBI" id="CHEBI:30616"/>
    </ligand>
</feature>
<reference evidence="13 14" key="1">
    <citation type="submission" date="2014-11" db="EMBL/GenBank/DDBJ databases">
        <authorList>
            <person name="Zhu J."/>
            <person name="Qi W."/>
            <person name="Song R."/>
        </authorList>
    </citation>
    <scope>NUCLEOTIDE SEQUENCE [LARGE SCALE GENOMIC DNA]</scope>
</reference>
<dbReference type="InterPro" id="IPR017441">
    <property type="entry name" value="Protein_kinase_ATP_BS"/>
</dbReference>
<protein>
    <recommendedName>
        <fullName evidence="12">Protein kinase domain-containing protein</fullName>
    </recommendedName>
</protein>
<dbReference type="PROSITE" id="PS00108">
    <property type="entry name" value="PROTEIN_KINASE_ST"/>
    <property type="match status" value="1"/>
</dbReference>
<name>A0A0G4ECR1_VITBC</name>
<dbReference type="Gene3D" id="1.10.510.10">
    <property type="entry name" value="Transferase(Phosphotransferase) domain 1"/>
    <property type="match status" value="1"/>
</dbReference>
<feature type="compositionally biased region" description="Polar residues" evidence="11">
    <location>
        <begin position="328"/>
        <end position="341"/>
    </location>
</feature>
<dbReference type="VEuPathDB" id="CryptoDB:Vbra_11236"/>
<dbReference type="EMBL" id="CDMY01000176">
    <property type="protein sequence ID" value="CEL93526.1"/>
    <property type="molecule type" value="Genomic_DNA"/>
</dbReference>
<feature type="compositionally biased region" description="Low complexity" evidence="11">
    <location>
        <begin position="970"/>
        <end position="989"/>
    </location>
</feature>
<feature type="binding site" evidence="8">
    <location>
        <begin position="85"/>
        <end position="87"/>
    </location>
    <ligand>
        <name>ATP</name>
        <dbReference type="ChEBI" id="CHEBI:30616"/>
    </ligand>
</feature>
<dbReference type="PROSITE" id="PS00107">
    <property type="entry name" value="PROTEIN_KINASE_ATP"/>
    <property type="match status" value="1"/>
</dbReference>
<dbReference type="InterPro" id="IPR000719">
    <property type="entry name" value="Prot_kinase_dom"/>
</dbReference>
<evidence type="ECO:0000256" key="6">
    <source>
        <dbReference type="ARBA" id="ARBA00022840"/>
    </source>
</evidence>
<evidence type="ECO:0000256" key="4">
    <source>
        <dbReference type="ARBA" id="ARBA00022741"/>
    </source>
</evidence>
<feature type="compositionally biased region" description="Polar residues" evidence="11">
    <location>
        <begin position="469"/>
        <end position="479"/>
    </location>
</feature>
<evidence type="ECO:0000313" key="14">
    <source>
        <dbReference type="Proteomes" id="UP000041254"/>
    </source>
</evidence>
<dbReference type="STRING" id="1169540.A0A0G4ECR1"/>
<feature type="compositionally biased region" description="Polar residues" evidence="11">
    <location>
        <begin position="998"/>
        <end position="1008"/>
    </location>
</feature>
<feature type="region of interest" description="Disordered" evidence="11">
    <location>
        <begin position="658"/>
        <end position="680"/>
    </location>
</feature>
<dbReference type="InterPro" id="IPR008271">
    <property type="entry name" value="Ser/Thr_kinase_AS"/>
</dbReference>
<feature type="region of interest" description="Disordered" evidence="11">
    <location>
        <begin position="429"/>
        <end position="567"/>
    </location>
</feature>
<feature type="compositionally biased region" description="Low complexity" evidence="11">
    <location>
        <begin position="289"/>
        <end position="300"/>
    </location>
</feature>
<feature type="region of interest" description="Disordered" evidence="11">
    <location>
        <begin position="819"/>
        <end position="874"/>
    </location>
</feature>
<dbReference type="PROSITE" id="PS50011">
    <property type="entry name" value="PROTEIN_KINASE_DOM"/>
    <property type="match status" value="1"/>
</dbReference>
<dbReference type="GO" id="GO:0005524">
    <property type="term" value="F:ATP binding"/>
    <property type="evidence" value="ECO:0007669"/>
    <property type="project" value="UniProtKB-UniRule"/>
</dbReference>
<dbReference type="InterPro" id="IPR011009">
    <property type="entry name" value="Kinase-like_dom_sf"/>
</dbReference>
<dbReference type="FunFam" id="1.10.510.10:FF:000571">
    <property type="entry name" value="Maternal embryonic leucine zipper kinase"/>
    <property type="match status" value="1"/>
</dbReference>
<proteinExistence type="predicted"/>
<feature type="cross-link" description="Glycyl lysine isopeptide (Lys-Gly) (interchain with G-Cter in SUMO2)" evidence="9">
    <location>
        <position position="134"/>
    </location>
</feature>
<evidence type="ECO:0000256" key="10">
    <source>
        <dbReference type="PROSITE-ProRule" id="PRU10141"/>
    </source>
</evidence>
<organism evidence="13 14">
    <name type="scientific">Vitrella brassicaformis (strain CCMP3155)</name>
    <dbReference type="NCBI Taxonomy" id="1169540"/>
    <lineage>
        <taxon>Eukaryota</taxon>
        <taxon>Sar</taxon>
        <taxon>Alveolata</taxon>
        <taxon>Colpodellida</taxon>
        <taxon>Vitrellaceae</taxon>
        <taxon>Vitrella</taxon>
    </lineage>
</organism>
<sequence length="1077" mass="118803">MFFDKYELTGQLGKGTYGVVHRCRSRHRPDREYAVKIMDIQKMKEMEMEEQLFKEIGIQQNLKHPNILRLRETYDDSQNVYLVLELAENGQLFSKLKHSPMGRLGNERACRYFTETVRGVHYLHQRKVAHRDLKPENLLLDKDDHIKIADFGWSTELEHERTTMCGTLDYLAPEILRGDSYDLSVDLWCLGILLYEMLTARTPFMSKSQVEMVQRMLREEYSYPPQLSDTIDTEAKAIIAGLLRSDPSCRMSIAALSAAAEAWYTKYHTADTSSAQQTAEHPQRADTHSAPSSRSSSLPHPTAPPPPSLPPAHTPEPFTTAPTTASPSQRNGGQSLQSPQVACTIAIEGGEGGQRQRRQWRAEETSQDGHTGIGAIQQRPWRVEGQGQGGSEGSPLRANKPFTPVEEVPLMVIPDHIRNYRPRMMRFSNDRDKGQEKSPDHHPLPPPSPAFPSRGYPQPPIGAGPADQSPENASPTALSDLSPFASAAQTRRARQNQDLSPPSFPPFTGGRHIFEPSMSPSSVSSSLRDYPAYEPPRTVPPERRDEVLRLVGTAQPRSPQIDDRRGRVDAWDSRGYCVAGMGDGGRGRDWGSPAGQEGGRRGWTAASVTQQNTSWSRAEPRLLEDAASPTKSGAAVGSWQTQDVRIDLADDSLQSLDTTFSRARRPQPPVSRQDRLPFPHPVVPFAQQSAGEASPSHLVHRPRAAFPHAKSDESPSSVGRRVVDYGVRTASAEETGASFVGGIRGRRAQPGLQGVLVPLTDPFQHAGSPTSCQVGVLQPPAFASIAGFQHRWEPAFSPTAQQPSSRQYHHYYQPLRDAQRSVSAMPSRGRLEEEEQPRQNAYQHIAMDRTAHRHRHQQQHHSYAPTSPWQHHEYPRRGDHALAHSYRSRTPLDLSRYGSQRDVSPLPSRAHHEHAPSSAQAMGGRPRLDERGGLAGGGYERHERHIPFAYGHDPYPHPSPAFPSGKRDPFSSAGAAAPPPAATSFTSTPVESGAGRSVQGSLTPTYASPRQRETGGFASHHPAYQNSYATYASQAALTQTHGGRRGGGGPSHSAGGQRSAANLYEYSSMRQANGSKR</sequence>